<gene>
    <name evidence="2" type="ORF">IPZ78_09785</name>
</gene>
<feature type="signal peptide" evidence="1">
    <location>
        <begin position="1"/>
        <end position="29"/>
    </location>
</feature>
<dbReference type="SUPFAM" id="SSF82171">
    <property type="entry name" value="DPP6 N-terminal domain-like"/>
    <property type="match status" value="1"/>
</dbReference>
<evidence type="ECO:0000313" key="2">
    <source>
        <dbReference type="EMBL" id="MCA5005444.1"/>
    </source>
</evidence>
<dbReference type="RefSeq" id="WP_225553180.1">
    <property type="nucleotide sequence ID" value="NZ_JADEYP010000016.1"/>
</dbReference>
<dbReference type="Proteomes" id="UP001165302">
    <property type="component" value="Unassembled WGS sequence"/>
</dbReference>
<feature type="chain" id="PRO_5045797949" evidence="1">
    <location>
        <begin position="30"/>
        <end position="938"/>
    </location>
</feature>
<keyword evidence="1" id="KW-0732">Signal</keyword>
<dbReference type="EMBL" id="JADEYP010000016">
    <property type="protein sequence ID" value="MCA5005444.1"/>
    <property type="molecule type" value="Genomic_DNA"/>
</dbReference>
<accession>A0ABS7Z9Q8</accession>
<comment type="caution">
    <text evidence="2">The sequence shown here is derived from an EMBL/GenBank/DDBJ whole genome shotgun (WGS) entry which is preliminary data.</text>
</comment>
<organism evidence="2 3">
    <name type="scientific">Sphingobacterium bovistauri</name>
    <dbReference type="NCBI Taxonomy" id="2781959"/>
    <lineage>
        <taxon>Bacteria</taxon>
        <taxon>Pseudomonadati</taxon>
        <taxon>Bacteroidota</taxon>
        <taxon>Sphingobacteriia</taxon>
        <taxon>Sphingobacteriales</taxon>
        <taxon>Sphingobacteriaceae</taxon>
        <taxon>Sphingobacterium</taxon>
    </lineage>
</organism>
<protein>
    <submittedName>
        <fullName evidence="2">Uncharacterized protein</fullName>
    </submittedName>
</protein>
<evidence type="ECO:0000256" key="1">
    <source>
        <dbReference type="SAM" id="SignalP"/>
    </source>
</evidence>
<reference evidence="2" key="1">
    <citation type="submission" date="2020-10" db="EMBL/GenBank/DDBJ databases">
        <authorList>
            <person name="Lu T."/>
            <person name="Wang Q."/>
            <person name="Han X."/>
        </authorList>
    </citation>
    <scope>NUCLEOTIDE SEQUENCE</scope>
    <source>
        <strain evidence="2">WQ 366</strain>
    </source>
</reference>
<evidence type="ECO:0000313" key="3">
    <source>
        <dbReference type="Proteomes" id="UP001165302"/>
    </source>
</evidence>
<keyword evidence="3" id="KW-1185">Reference proteome</keyword>
<sequence length="938" mass="109184">MKLKTKNKNLFFNTLILIISTFNSNIIFAQIFDNSQAHYKVKWHQIDTDNFRLIFPSTFKTSAPSLSQQIENYIKYSQKSLTDNPRKISIIVQQNHILQNGFVQLAPRKSEIFSTPSGIADNQEWLPNLALHELQHVTQFDKLTGNIKRPFGELLALGFFGINLPSWYYEGDATLHETLFSNGGRGRLSSWNMELRTNILSKKHYSFSKYIHGSFKDIVPSYYTIGYFMNSEMYEKDNKINANIYEEMNGKLLRPFNFQRALKKYYGTKPNQLFENTIAKLDQKWTSNTSTSLPDPIEFKDKYPTDYLLPQVENGSIYSIQKNNQRTQRIVKFDKNNPENYTEIVKTGAQLMPYFHIKKHLIVWDEYRKDARFSKQTYNVITVYNTQNNIKTTITKDSRYYTPLLSNDLKHIVCIEVDLDNKSSIAILDTYTGHKIDSIPLANGTHIQQPHLNEKSTKIIAIAISQRGTNLIEISRDTKQTKTILEWSNLQFERPVYAGNDIIFKVNQNGKDDIFLLKSGIIQQLTDSKFGAFNPSINNDTLWFNDFTLKGHKINLISLNNINSKKISLSAAETLFETQNNFKFDSISHSTVDYSALIKPYSVIKNSVNFHSLTLSANDFESFDNYKPGIYWVSNDLLNITNIKLGYEREVELRKNSYLAELSYQRYHPKFNISYKNSGNYGIAKTRTGKDSLRFDFRYHQITADIQLPFSIYRGNNVYSYGANFGTYYIKRYDLSIQSLRNFVDQIKFPLNYQVYFNKNSMMARMDLAPRWGQNFNFIYRHMPFENNQSQSWAFRSNFYFPGFVLNHSFQTRFNIQHSKGVFEGSYDIPLIDGFSFLPNYLVKNTLLFDYKLPLLYPDLSIGQLAYIKRIHGQLSADYLNIHNTDLAPKSLSAGLNFDFNLFKYNEPLFTFSVLGTYLNDSRINKKFSPTFSLSYSY</sequence>
<proteinExistence type="predicted"/>
<name>A0ABS7Z9Q8_9SPHI</name>